<evidence type="ECO:0000313" key="6">
    <source>
        <dbReference type="EMBL" id="KRL06344.1"/>
    </source>
</evidence>
<evidence type="ECO:0000256" key="4">
    <source>
        <dbReference type="ARBA" id="ARBA00023136"/>
    </source>
</evidence>
<reference evidence="6 7" key="1">
    <citation type="journal article" date="2015" name="Genome Announc.">
        <title>Expanding the biotechnology potential of lactobacilli through comparative genomics of 213 strains and associated genera.</title>
        <authorList>
            <person name="Sun Z."/>
            <person name="Harris H.M."/>
            <person name="McCann A."/>
            <person name="Guo C."/>
            <person name="Argimon S."/>
            <person name="Zhang W."/>
            <person name="Yang X."/>
            <person name="Jeffery I.B."/>
            <person name="Cooney J.C."/>
            <person name="Kagawa T.F."/>
            <person name="Liu W."/>
            <person name="Song Y."/>
            <person name="Salvetti E."/>
            <person name="Wrobel A."/>
            <person name="Rasinkangas P."/>
            <person name="Parkhill J."/>
            <person name="Rea M.C."/>
            <person name="O'Sullivan O."/>
            <person name="Ritari J."/>
            <person name="Douillard F.P."/>
            <person name="Paul Ross R."/>
            <person name="Yang R."/>
            <person name="Briner A.E."/>
            <person name="Felis G.E."/>
            <person name="de Vos W.M."/>
            <person name="Barrangou R."/>
            <person name="Klaenhammer T.R."/>
            <person name="Caufield P.W."/>
            <person name="Cui Y."/>
            <person name="Zhang H."/>
            <person name="O'Toole P.W."/>
        </authorList>
    </citation>
    <scope>NUCLEOTIDE SEQUENCE [LARGE SCALE GENOMIC DNA]</scope>
    <source>
        <strain evidence="6 7">DSM 19519</strain>
    </source>
</reference>
<dbReference type="GO" id="GO:0016020">
    <property type="term" value="C:membrane"/>
    <property type="evidence" value="ECO:0007669"/>
    <property type="project" value="UniProtKB-SubCell"/>
</dbReference>
<comment type="subcellular location">
    <subcellularLocation>
        <location evidence="1">Membrane</location>
        <topology evidence="1">Multi-pass membrane protein</topology>
    </subcellularLocation>
</comment>
<evidence type="ECO:0000256" key="5">
    <source>
        <dbReference type="SAM" id="Phobius"/>
    </source>
</evidence>
<feature type="transmembrane region" description="Helical" evidence="5">
    <location>
        <begin position="221"/>
        <end position="240"/>
    </location>
</feature>
<keyword evidence="7" id="KW-1185">Reference proteome</keyword>
<dbReference type="STRING" id="1423759.FC92_GL000865"/>
<protein>
    <submittedName>
        <fullName evidence="6">Nicotinamide mononucleotide transporter</fullName>
    </submittedName>
</protein>
<keyword evidence="3 5" id="KW-1133">Transmembrane helix</keyword>
<organism evidence="6 7">
    <name type="scientific">Liquorilactobacillus hordei DSM 19519</name>
    <dbReference type="NCBI Taxonomy" id="1423759"/>
    <lineage>
        <taxon>Bacteria</taxon>
        <taxon>Bacillati</taxon>
        <taxon>Bacillota</taxon>
        <taxon>Bacilli</taxon>
        <taxon>Lactobacillales</taxon>
        <taxon>Lactobacillaceae</taxon>
        <taxon>Liquorilactobacillus</taxon>
    </lineage>
</organism>
<evidence type="ECO:0000256" key="2">
    <source>
        <dbReference type="ARBA" id="ARBA00022692"/>
    </source>
</evidence>
<dbReference type="PATRIC" id="fig|1423759.3.peg.913"/>
<keyword evidence="2 5" id="KW-0812">Transmembrane</keyword>
<dbReference type="InterPro" id="IPR006419">
    <property type="entry name" value="NMN_transpt_PnuC"/>
</dbReference>
<keyword evidence="4 5" id="KW-0472">Membrane</keyword>
<feature type="transmembrane region" description="Helical" evidence="5">
    <location>
        <begin position="87"/>
        <end position="105"/>
    </location>
</feature>
<dbReference type="EMBL" id="AZDX01000025">
    <property type="protein sequence ID" value="KRL06344.1"/>
    <property type="molecule type" value="Genomic_DNA"/>
</dbReference>
<feature type="transmembrane region" description="Helical" evidence="5">
    <location>
        <begin position="60"/>
        <end position="81"/>
    </location>
</feature>
<proteinExistence type="predicted"/>
<dbReference type="GO" id="GO:0034257">
    <property type="term" value="F:nicotinamide riboside transmembrane transporter activity"/>
    <property type="evidence" value="ECO:0007669"/>
    <property type="project" value="InterPro"/>
</dbReference>
<evidence type="ECO:0000256" key="1">
    <source>
        <dbReference type="ARBA" id="ARBA00004141"/>
    </source>
</evidence>
<dbReference type="NCBIfam" id="TIGR01528">
    <property type="entry name" value="NMN_trans_PnuC"/>
    <property type="match status" value="1"/>
</dbReference>
<feature type="transmembrane region" description="Helical" evidence="5">
    <location>
        <begin position="171"/>
        <end position="188"/>
    </location>
</feature>
<evidence type="ECO:0000313" key="7">
    <source>
        <dbReference type="Proteomes" id="UP000051448"/>
    </source>
</evidence>
<evidence type="ECO:0000256" key="3">
    <source>
        <dbReference type="ARBA" id="ARBA00022989"/>
    </source>
</evidence>
<gene>
    <name evidence="6" type="ORF">FC92_GL000865</name>
</gene>
<feature type="transmembrane region" description="Helical" evidence="5">
    <location>
        <begin position="112"/>
        <end position="129"/>
    </location>
</feature>
<accession>A0A0R1MR81</accession>
<dbReference type="AlphaFoldDB" id="A0A0R1MR81"/>
<name>A0A0R1MR81_9LACO</name>
<dbReference type="Proteomes" id="UP000051448">
    <property type="component" value="Unassembled WGS sequence"/>
</dbReference>
<comment type="caution">
    <text evidence="6">The sequence shown here is derived from an EMBL/GenBank/DDBJ whole genome shotgun (WGS) entry which is preliminary data.</text>
</comment>
<sequence>MFLALFLVRMKKMLKLLKRDGSMFNRYVDVLSNLPEYSKNVFRNNYFSWLLNQCKGWGKFSYGLLLFNFVLQVFSLLQSFSVAPTQSILSFIGGNLSVACVIGISNRSGIQGWAGALSAICIASVGFMAGNYATAWEQIGYLIFLDIFCILDPKWNDNIQAEKFENIKDWIYYILFFIVAWVVIYYIFSMTNDPRVFLDSLNLAMAITGSLLELNRKREQYFVWTISSIFTIALWMQTMLQGDGNFALIFSYGVFFLNDMYAFFSKRGWFQTTEQTK</sequence>
<feature type="transmembrane region" description="Helical" evidence="5">
    <location>
        <begin position="246"/>
        <end position="264"/>
    </location>
</feature>
<dbReference type="Pfam" id="PF04973">
    <property type="entry name" value="NMN_transporter"/>
    <property type="match status" value="1"/>
</dbReference>